<dbReference type="Gene3D" id="3.80.10.10">
    <property type="entry name" value="Ribonuclease Inhibitor"/>
    <property type="match status" value="1"/>
</dbReference>
<dbReference type="SUPFAM" id="SSF52075">
    <property type="entry name" value="Outer arm dynein light chain 1"/>
    <property type="match status" value="1"/>
</dbReference>
<evidence type="ECO:0008006" key="5">
    <source>
        <dbReference type="Google" id="ProtNLM"/>
    </source>
</evidence>
<proteinExistence type="predicted"/>
<evidence type="ECO:0000256" key="1">
    <source>
        <dbReference type="ARBA" id="ARBA00022614"/>
    </source>
</evidence>
<keyword evidence="4" id="KW-1185">Reference proteome</keyword>
<organism evidence="3 4">
    <name type="scientific">Algivirga pacifica</name>
    <dbReference type="NCBI Taxonomy" id="1162670"/>
    <lineage>
        <taxon>Bacteria</taxon>
        <taxon>Pseudomonadati</taxon>
        <taxon>Bacteroidota</taxon>
        <taxon>Cytophagia</taxon>
        <taxon>Cytophagales</taxon>
        <taxon>Flammeovirgaceae</taxon>
        <taxon>Algivirga</taxon>
    </lineage>
</organism>
<accession>A0ABP9CXP0</accession>
<dbReference type="EMBL" id="BAABJX010000004">
    <property type="protein sequence ID" value="GAA4820855.1"/>
    <property type="molecule type" value="Genomic_DNA"/>
</dbReference>
<dbReference type="InterPro" id="IPR050836">
    <property type="entry name" value="SDS22/Internalin_LRR"/>
</dbReference>
<evidence type="ECO:0000313" key="4">
    <source>
        <dbReference type="Proteomes" id="UP001500298"/>
    </source>
</evidence>
<gene>
    <name evidence="3" type="ORF">GCM10023331_01490</name>
</gene>
<protein>
    <recommendedName>
        <fullName evidence="5">Leucine-rich repeat domain-containing protein</fullName>
    </recommendedName>
</protein>
<sequence length="213" mass="24973">MKPTDWRNLSEEWKILLTVSLRFQEAQTPKDEILTVFAKGKEWTAAKVYEEIHGQAVDYPLWPDNMFLNQLLQLKDLYAQHSSIDSIYPLMYFPLLETLYLNHTDISELDGLILNNGLKQIYLDHTLIDDISYLSGMQLEVFSARDSNITELGPLRSQFTLKLIDLRDTPVDSLFMLEELPHLQVLMLSEKYIDMKQLDNFRERHPNCDVQLH</sequence>
<keyword evidence="1" id="KW-0433">Leucine-rich repeat</keyword>
<dbReference type="InterPro" id="IPR032675">
    <property type="entry name" value="LRR_dom_sf"/>
</dbReference>
<comment type="caution">
    <text evidence="3">The sequence shown here is derived from an EMBL/GenBank/DDBJ whole genome shotgun (WGS) entry which is preliminary data.</text>
</comment>
<keyword evidence="2" id="KW-0677">Repeat</keyword>
<name>A0ABP9CXP0_9BACT</name>
<dbReference type="RefSeq" id="WP_345368499.1">
    <property type="nucleotide sequence ID" value="NZ_BAABJX010000004.1"/>
</dbReference>
<dbReference type="PANTHER" id="PTHR46652:SF3">
    <property type="entry name" value="LEUCINE-RICH REPEAT-CONTAINING PROTEIN 9"/>
    <property type="match status" value="1"/>
</dbReference>
<evidence type="ECO:0000256" key="2">
    <source>
        <dbReference type="ARBA" id="ARBA00022737"/>
    </source>
</evidence>
<dbReference type="Proteomes" id="UP001500298">
    <property type="component" value="Unassembled WGS sequence"/>
</dbReference>
<evidence type="ECO:0000313" key="3">
    <source>
        <dbReference type="EMBL" id="GAA4820855.1"/>
    </source>
</evidence>
<dbReference type="PANTHER" id="PTHR46652">
    <property type="entry name" value="LEUCINE-RICH REPEAT AND IQ DOMAIN-CONTAINING PROTEIN 1-RELATED"/>
    <property type="match status" value="1"/>
</dbReference>
<reference evidence="4" key="1">
    <citation type="journal article" date="2019" name="Int. J. Syst. Evol. Microbiol.">
        <title>The Global Catalogue of Microorganisms (GCM) 10K type strain sequencing project: providing services to taxonomists for standard genome sequencing and annotation.</title>
        <authorList>
            <consortium name="The Broad Institute Genomics Platform"/>
            <consortium name="The Broad Institute Genome Sequencing Center for Infectious Disease"/>
            <person name="Wu L."/>
            <person name="Ma J."/>
        </authorList>
    </citation>
    <scope>NUCLEOTIDE SEQUENCE [LARGE SCALE GENOMIC DNA]</scope>
    <source>
        <strain evidence="4">JCM 18326</strain>
    </source>
</reference>